<name>A0A9P8V264_9PEZI</name>
<feature type="domain" description="LDB19 N-terminal" evidence="2">
    <location>
        <begin position="159"/>
        <end position="339"/>
    </location>
</feature>
<accession>A0A9P8V264</accession>
<dbReference type="Proteomes" id="UP000770015">
    <property type="component" value="Unassembled WGS sequence"/>
</dbReference>
<gene>
    <name evidence="3" type="ORF">F5X68DRAFT_53073</name>
</gene>
<protein>
    <submittedName>
        <fullName evidence="3">LDB19 protein</fullName>
    </submittedName>
</protein>
<dbReference type="InterPro" id="IPR014752">
    <property type="entry name" value="Arrestin-like_C"/>
</dbReference>
<dbReference type="Pfam" id="PF13002">
    <property type="entry name" value="LDB19"/>
    <property type="match status" value="1"/>
</dbReference>
<feature type="region of interest" description="Disordered" evidence="1">
    <location>
        <begin position="1"/>
        <end position="92"/>
    </location>
</feature>
<evidence type="ECO:0000313" key="4">
    <source>
        <dbReference type="Proteomes" id="UP000770015"/>
    </source>
</evidence>
<evidence type="ECO:0000256" key="1">
    <source>
        <dbReference type="SAM" id="MobiDB-lite"/>
    </source>
</evidence>
<dbReference type="GO" id="GO:0070086">
    <property type="term" value="P:ubiquitin-dependent endocytosis"/>
    <property type="evidence" value="ECO:0007669"/>
    <property type="project" value="TreeGrafter"/>
</dbReference>
<dbReference type="PANTHER" id="PTHR11188">
    <property type="entry name" value="ARRESTIN DOMAIN CONTAINING PROTEIN"/>
    <property type="match status" value="1"/>
</dbReference>
<dbReference type="AlphaFoldDB" id="A0A9P8V264"/>
<dbReference type="InterPro" id="IPR050357">
    <property type="entry name" value="Arrestin_domain-protein"/>
</dbReference>
<dbReference type="InterPro" id="IPR024391">
    <property type="entry name" value="LDB19_N"/>
</dbReference>
<comment type="caution">
    <text evidence="3">The sequence shown here is derived from an EMBL/GenBank/DDBJ whole genome shotgun (WGS) entry which is preliminary data.</text>
</comment>
<organism evidence="3 4">
    <name type="scientific">Plectosphaerella plurivora</name>
    <dbReference type="NCBI Taxonomy" id="936078"/>
    <lineage>
        <taxon>Eukaryota</taxon>
        <taxon>Fungi</taxon>
        <taxon>Dikarya</taxon>
        <taxon>Ascomycota</taxon>
        <taxon>Pezizomycotina</taxon>
        <taxon>Sordariomycetes</taxon>
        <taxon>Hypocreomycetidae</taxon>
        <taxon>Glomerellales</taxon>
        <taxon>Plectosphaerellaceae</taxon>
        <taxon>Plectosphaerella</taxon>
    </lineage>
</organism>
<feature type="region of interest" description="Disordered" evidence="1">
    <location>
        <begin position="337"/>
        <end position="363"/>
    </location>
</feature>
<dbReference type="GO" id="GO:0030674">
    <property type="term" value="F:protein-macromolecule adaptor activity"/>
    <property type="evidence" value="ECO:0007669"/>
    <property type="project" value="TreeGrafter"/>
</dbReference>
<feature type="region of interest" description="Disordered" evidence="1">
    <location>
        <begin position="519"/>
        <end position="544"/>
    </location>
</feature>
<keyword evidence="4" id="KW-1185">Reference proteome</keyword>
<dbReference type="GO" id="GO:0005886">
    <property type="term" value="C:plasma membrane"/>
    <property type="evidence" value="ECO:0007669"/>
    <property type="project" value="TreeGrafter"/>
</dbReference>
<feature type="compositionally biased region" description="Basic and acidic residues" evidence="1">
    <location>
        <begin position="71"/>
        <end position="89"/>
    </location>
</feature>
<dbReference type="GO" id="GO:0005829">
    <property type="term" value="C:cytosol"/>
    <property type="evidence" value="ECO:0007669"/>
    <property type="project" value="TreeGrafter"/>
</dbReference>
<dbReference type="OrthoDB" id="3832628at2759"/>
<dbReference type="Gene3D" id="2.60.40.640">
    <property type="match status" value="1"/>
</dbReference>
<dbReference type="GO" id="GO:0031625">
    <property type="term" value="F:ubiquitin protein ligase binding"/>
    <property type="evidence" value="ECO:0007669"/>
    <property type="project" value="TreeGrafter"/>
</dbReference>
<dbReference type="PANTHER" id="PTHR11188:SF76">
    <property type="entry name" value="PROTEIN LDB19"/>
    <property type="match status" value="1"/>
</dbReference>
<proteinExistence type="predicted"/>
<feature type="compositionally biased region" description="Polar residues" evidence="1">
    <location>
        <begin position="10"/>
        <end position="27"/>
    </location>
</feature>
<dbReference type="EMBL" id="JAGSXJ010000034">
    <property type="protein sequence ID" value="KAH6668095.1"/>
    <property type="molecule type" value="Genomic_DNA"/>
</dbReference>
<reference evidence="3" key="1">
    <citation type="journal article" date="2021" name="Nat. Commun.">
        <title>Genetic determinants of endophytism in the Arabidopsis root mycobiome.</title>
        <authorList>
            <person name="Mesny F."/>
            <person name="Miyauchi S."/>
            <person name="Thiergart T."/>
            <person name="Pickel B."/>
            <person name="Atanasova L."/>
            <person name="Karlsson M."/>
            <person name="Huettel B."/>
            <person name="Barry K.W."/>
            <person name="Haridas S."/>
            <person name="Chen C."/>
            <person name="Bauer D."/>
            <person name="Andreopoulos W."/>
            <person name="Pangilinan J."/>
            <person name="LaButti K."/>
            <person name="Riley R."/>
            <person name="Lipzen A."/>
            <person name="Clum A."/>
            <person name="Drula E."/>
            <person name="Henrissat B."/>
            <person name="Kohler A."/>
            <person name="Grigoriev I.V."/>
            <person name="Martin F.M."/>
            <person name="Hacquard S."/>
        </authorList>
    </citation>
    <scope>NUCLEOTIDE SEQUENCE</scope>
    <source>
        <strain evidence="3">MPI-SDFR-AT-0117</strain>
    </source>
</reference>
<evidence type="ECO:0000259" key="2">
    <source>
        <dbReference type="Pfam" id="PF13002"/>
    </source>
</evidence>
<sequence>MPHRVADFLRSSTGNFSIKSTVRQQKQLDVAQRNRDLARRSSSTESSEDESSHYHRMYSADSFPMITARAPPKEKKEKKEKAEKKDNKHALHRLSLPFGRSKEQHENPHASLDWKIESPPIIFFGDVESSSGALVSGQMFLDVKDENLEIASFGATLQIRVHQKRPFAAHCADCAEQYTELKKWTFLTHPTTLRRGRHQFPFSILLEGHLPASMDTPLVNISYEFKAEVQLPAAARLNPKVSNLPIKLERHLDVKRSLPTAETPHHSVRVFPPTNIKAGAHYDQIIHPMGANHAVQLRLDGLTSVNAQSKTIEFWKLKKVTWRLEETVKTIAPACKKHTPAATNPDGSPAVNAGKGTPRTETRNLGEKHIYEGWKSDYSATDGHVEFEFDYGIASSLLAAAAHSSSSRSGGALPANAHGYACDTRSRDGTEVSHALMIEMVVSKEWAPVGKPHLATQTGTGRILRMHYHVLLTDCPGLGVSWDNEAPPVYQDVPPSPPAYPDDRCPIDYESLEPLDATFRQGNRSPEPALGFQWETTTEDTTQE</sequence>
<evidence type="ECO:0000313" key="3">
    <source>
        <dbReference type="EMBL" id="KAH6668095.1"/>
    </source>
</evidence>